<sequence>MRPVALSLLGVLIAGSALAQDTGVASSDDVSSSAESGMGNLLVKGYEIRAAVQNGTRYIVFLQKEKSAYACEFVSLTKSRCGSIN</sequence>
<feature type="chain" id="PRO_5045881358" evidence="1">
    <location>
        <begin position="20"/>
        <end position="85"/>
    </location>
</feature>
<accession>A0ABU0BNR3</accession>
<proteinExistence type="predicted"/>
<keyword evidence="1" id="KW-0732">Signal</keyword>
<gene>
    <name evidence="2" type="ORF">QO002_002039</name>
</gene>
<feature type="signal peptide" evidence="1">
    <location>
        <begin position="1"/>
        <end position="19"/>
    </location>
</feature>
<dbReference type="EMBL" id="JAUSVF010000001">
    <property type="protein sequence ID" value="MDQ0319901.1"/>
    <property type="molecule type" value="Genomic_DNA"/>
</dbReference>
<comment type="caution">
    <text evidence="2">The sequence shown here is derived from an EMBL/GenBank/DDBJ whole genome shotgun (WGS) entry which is preliminary data.</text>
</comment>
<organism evidence="2 3">
    <name type="scientific">Pararhizobium capsulatum DSM 1112</name>
    <dbReference type="NCBI Taxonomy" id="1121113"/>
    <lineage>
        <taxon>Bacteria</taxon>
        <taxon>Pseudomonadati</taxon>
        <taxon>Pseudomonadota</taxon>
        <taxon>Alphaproteobacteria</taxon>
        <taxon>Hyphomicrobiales</taxon>
        <taxon>Rhizobiaceae</taxon>
        <taxon>Rhizobium/Agrobacterium group</taxon>
        <taxon>Pararhizobium</taxon>
    </lineage>
</organism>
<name>A0ABU0BNR3_9HYPH</name>
<dbReference type="RefSeq" id="WP_307229178.1">
    <property type="nucleotide sequence ID" value="NZ_JAUSVF010000001.1"/>
</dbReference>
<dbReference type="Proteomes" id="UP001230207">
    <property type="component" value="Unassembled WGS sequence"/>
</dbReference>
<evidence type="ECO:0000256" key="1">
    <source>
        <dbReference type="SAM" id="SignalP"/>
    </source>
</evidence>
<reference evidence="2 3" key="1">
    <citation type="submission" date="2023-07" db="EMBL/GenBank/DDBJ databases">
        <title>Genomic Encyclopedia of Type Strains, Phase IV (KMG-IV): sequencing the most valuable type-strain genomes for metagenomic binning, comparative biology and taxonomic classification.</title>
        <authorList>
            <person name="Goeker M."/>
        </authorList>
    </citation>
    <scope>NUCLEOTIDE SEQUENCE [LARGE SCALE GENOMIC DNA]</scope>
    <source>
        <strain evidence="2 3">DSM 1112</strain>
    </source>
</reference>
<protein>
    <submittedName>
        <fullName evidence="2">Uncharacterized protein</fullName>
    </submittedName>
</protein>
<keyword evidence="3" id="KW-1185">Reference proteome</keyword>
<evidence type="ECO:0000313" key="2">
    <source>
        <dbReference type="EMBL" id="MDQ0319901.1"/>
    </source>
</evidence>
<evidence type="ECO:0000313" key="3">
    <source>
        <dbReference type="Proteomes" id="UP001230207"/>
    </source>
</evidence>